<dbReference type="PaxDb" id="8022-A0A060WG40"/>
<dbReference type="Pfam" id="PF00240">
    <property type="entry name" value="ubiquitin"/>
    <property type="match status" value="1"/>
</dbReference>
<sequence>MANCRDPWLPWVTVRHEYIGQRAYQVPHSAAVRDIKQLIYEESDLPVIEQQLVHNGKVLDDKVQIGTLVPMGSLEVCMTLEGRGLKGGGKIIDYWKQFWDESILTFHIGVHNPLV</sequence>
<dbReference type="InterPro" id="IPR000626">
    <property type="entry name" value="Ubiquitin-like_dom"/>
</dbReference>
<evidence type="ECO:0000256" key="3">
    <source>
        <dbReference type="ARBA" id="ARBA00022691"/>
    </source>
</evidence>
<dbReference type="AlphaFoldDB" id="A0A060WG40"/>
<evidence type="ECO:0000313" key="6">
    <source>
        <dbReference type="Proteomes" id="UP000193380"/>
    </source>
</evidence>
<dbReference type="InterPro" id="IPR008854">
    <property type="entry name" value="TPMT"/>
</dbReference>
<organism evidence="5 6">
    <name type="scientific">Oncorhynchus mykiss</name>
    <name type="common">Rainbow trout</name>
    <name type="synonym">Salmo gairdneri</name>
    <dbReference type="NCBI Taxonomy" id="8022"/>
    <lineage>
        <taxon>Eukaryota</taxon>
        <taxon>Metazoa</taxon>
        <taxon>Chordata</taxon>
        <taxon>Craniata</taxon>
        <taxon>Vertebrata</taxon>
        <taxon>Euteleostomi</taxon>
        <taxon>Actinopterygii</taxon>
        <taxon>Neopterygii</taxon>
        <taxon>Teleostei</taxon>
        <taxon>Protacanthopterygii</taxon>
        <taxon>Salmoniformes</taxon>
        <taxon>Salmonidae</taxon>
        <taxon>Salmoninae</taxon>
        <taxon>Oncorhynchus</taxon>
    </lineage>
</organism>
<dbReference type="Proteomes" id="UP000193380">
    <property type="component" value="Unassembled WGS sequence"/>
</dbReference>
<dbReference type="EMBL" id="FR904443">
    <property type="protein sequence ID" value="CDQ63530.1"/>
    <property type="molecule type" value="Genomic_DNA"/>
</dbReference>
<dbReference type="InterPro" id="IPR029071">
    <property type="entry name" value="Ubiquitin-like_domsf"/>
</dbReference>
<evidence type="ECO:0000259" key="4">
    <source>
        <dbReference type="PROSITE" id="PS50053"/>
    </source>
</evidence>
<reference evidence="5" key="2">
    <citation type="submission" date="2014-03" db="EMBL/GenBank/DDBJ databases">
        <authorList>
            <person name="Genoscope - CEA"/>
        </authorList>
    </citation>
    <scope>NUCLEOTIDE SEQUENCE</scope>
</reference>
<reference evidence="5" key="1">
    <citation type="journal article" date="2014" name="Nat. Commun.">
        <title>The rainbow trout genome provides novel insights into evolution after whole-genome duplication in vertebrates.</title>
        <authorList>
            <person name="Berthelot C."/>
            <person name="Brunet F."/>
            <person name="Chalopin D."/>
            <person name="Juanchich A."/>
            <person name="Bernard M."/>
            <person name="Noel B."/>
            <person name="Bento P."/>
            <person name="Da Silva C."/>
            <person name="Labadie K."/>
            <person name="Alberti A."/>
            <person name="Aury J.M."/>
            <person name="Louis A."/>
            <person name="Dehais P."/>
            <person name="Bardou P."/>
            <person name="Montfort J."/>
            <person name="Klopp C."/>
            <person name="Cabau C."/>
            <person name="Gaspin C."/>
            <person name="Thorgaard G.H."/>
            <person name="Boussaha M."/>
            <person name="Quillet E."/>
            <person name="Guyomard R."/>
            <person name="Galiana D."/>
            <person name="Bobe J."/>
            <person name="Volff J.N."/>
            <person name="Genet C."/>
            <person name="Wincker P."/>
            <person name="Jaillon O."/>
            <person name="Roest Crollius H."/>
            <person name="Guiguen Y."/>
        </authorList>
    </citation>
    <scope>NUCLEOTIDE SEQUENCE [LARGE SCALE GENOMIC DNA]</scope>
</reference>
<dbReference type="SUPFAM" id="SSF54236">
    <property type="entry name" value="Ubiquitin-like"/>
    <property type="match status" value="1"/>
</dbReference>
<gene>
    <name evidence="5" type="ORF">GSONMT00069335001</name>
</gene>
<evidence type="ECO:0000313" key="5">
    <source>
        <dbReference type="EMBL" id="CDQ63530.1"/>
    </source>
</evidence>
<evidence type="ECO:0000256" key="1">
    <source>
        <dbReference type="ARBA" id="ARBA00022603"/>
    </source>
</evidence>
<dbReference type="Gene3D" id="3.10.20.90">
    <property type="entry name" value="Phosphatidylinositol 3-kinase Catalytic Subunit, Chain A, domain 1"/>
    <property type="match status" value="1"/>
</dbReference>
<dbReference type="STRING" id="8022.A0A060WG40"/>
<dbReference type="GO" id="GO:0008757">
    <property type="term" value="F:S-adenosylmethionine-dependent methyltransferase activity"/>
    <property type="evidence" value="ECO:0007669"/>
    <property type="project" value="InterPro"/>
</dbReference>
<dbReference type="PROSITE" id="PS50053">
    <property type="entry name" value="UBIQUITIN_2"/>
    <property type="match status" value="1"/>
</dbReference>
<dbReference type="CDD" id="cd17049">
    <property type="entry name" value="Ubl_Sacsin"/>
    <property type="match status" value="1"/>
</dbReference>
<evidence type="ECO:0000256" key="2">
    <source>
        <dbReference type="ARBA" id="ARBA00022679"/>
    </source>
</evidence>
<keyword evidence="1" id="KW-0489">Methyltransferase</keyword>
<proteinExistence type="predicted"/>
<dbReference type="PROSITE" id="PS51585">
    <property type="entry name" value="SAM_MT_TPMT"/>
    <property type="match status" value="1"/>
</dbReference>
<dbReference type="GO" id="GO:0032259">
    <property type="term" value="P:methylation"/>
    <property type="evidence" value="ECO:0007669"/>
    <property type="project" value="UniProtKB-KW"/>
</dbReference>
<name>A0A060WG40_ONCMY</name>
<accession>A0A060WG40</accession>
<feature type="domain" description="Ubiquitin-like" evidence="4">
    <location>
        <begin position="12"/>
        <end position="68"/>
    </location>
</feature>
<protein>
    <recommendedName>
        <fullName evidence="4">Ubiquitin-like domain-containing protein</fullName>
    </recommendedName>
</protein>
<keyword evidence="2" id="KW-0808">Transferase</keyword>
<keyword evidence="3" id="KW-0949">S-adenosyl-L-methionine</keyword>